<dbReference type="InterPro" id="IPR032673">
    <property type="entry name" value="DNA_photolyase_2_CS"/>
</dbReference>
<dbReference type="GO" id="GO:0000719">
    <property type="term" value="P:photoreactive repair"/>
    <property type="evidence" value="ECO:0007669"/>
    <property type="project" value="TreeGrafter"/>
</dbReference>
<comment type="catalytic activity">
    <reaction evidence="13">
        <text>cyclobutadipyrimidine (in DNA) = 2 pyrimidine residues (in DNA).</text>
        <dbReference type="EC" id="4.1.99.3"/>
    </reaction>
</comment>
<dbReference type="STRING" id="52560.SAMN04488082_11528"/>
<evidence type="ECO:0000256" key="7">
    <source>
        <dbReference type="ARBA" id="ARBA00022763"/>
    </source>
</evidence>
<comment type="cofactor">
    <cofactor evidence="1">
        <name>(6R)-5,10-methylene-5,6,7,8-tetrahydrofolate</name>
        <dbReference type="ChEBI" id="CHEBI:15636"/>
    </cofactor>
</comment>
<dbReference type="InterPro" id="IPR036155">
    <property type="entry name" value="Crypto/Photolyase_N_sf"/>
</dbReference>
<evidence type="ECO:0000313" key="16">
    <source>
        <dbReference type="Proteomes" id="UP000198635"/>
    </source>
</evidence>
<dbReference type="GO" id="GO:0003677">
    <property type="term" value="F:DNA binding"/>
    <property type="evidence" value="ECO:0007669"/>
    <property type="project" value="UniProtKB-KW"/>
</dbReference>
<keyword evidence="16" id="KW-1185">Reference proteome</keyword>
<dbReference type="SUPFAM" id="SSF52425">
    <property type="entry name" value="Cryptochrome/photolyase, N-terminal domain"/>
    <property type="match status" value="1"/>
</dbReference>
<gene>
    <name evidence="15" type="ORF">SAMN04488082_11528</name>
</gene>
<dbReference type="PROSITE" id="PS51645">
    <property type="entry name" value="PHR_CRY_ALPHA_BETA"/>
    <property type="match status" value="1"/>
</dbReference>
<evidence type="ECO:0000256" key="3">
    <source>
        <dbReference type="ARBA" id="ARBA00006409"/>
    </source>
</evidence>
<protein>
    <recommendedName>
        <fullName evidence="5">Deoxyribodipyrimidine photo-lyase</fullName>
        <ecNumber evidence="4">4.1.99.3</ecNumber>
    </recommendedName>
    <alternativeName>
        <fullName evidence="12">DNA photolyase</fullName>
    </alternativeName>
</protein>
<accession>A0A1I3X399</accession>
<name>A0A1I3X399_9BACT</name>
<dbReference type="FunFam" id="3.40.50.620:FF:000110">
    <property type="entry name" value="Deoxyribodipyrimidine photolyase"/>
    <property type="match status" value="1"/>
</dbReference>
<dbReference type="InterPro" id="IPR036134">
    <property type="entry name" value="Crypto/Photolyase_FAD-like_sf"/>
</dbReference>
<keyword evidence="11 15" id="KW-0456">Lyase</keyword>
<dbReference type="NCBIfam" id="TIGR00591">
    <property type="entry name" value="phr2"/>
    <property type="match status" value="1"/>
</dbReference>
<keyword evidence="8" id="KW-0274">FAD</keyword>
<dbReference type="AlphaFoldDB" id="A0A1I3X399"/>
<evidence type="ECO:0000256" key="5">
    <source>
        <dbReference type="ARBA" id="ARBA00014046"/>
    </source>
</evidence>
<comment type="similarity">
    <text evidence="3">Belongs to the DNA photolyase class-2 family.</text>
</comment>
<dbReference type="GO" id="GO:0003904">
    <property type="term" value="F:deoxyribodipyrimidine photo-lyase activity"/>
    <property type="evidence" value="ECO:0007669"/>
    <property type="project" value="UniProtKB-EC"/>
</dbReference>
<evidence type="ECO:0000256" key="13">
    <source>
        <dbReference type="ARBA" id="ARBA00033999"/>
    </source>
</evidence>
<evidence type="ECO:0000256" key="1">
    <source>
        <dbReference type="ARBA" id="ARBA00001932"/>
    </source>
</evidence>
<dbReference type="Gene3D" id="3.40.50.620">
    <property type="entry name" value="HUPs"/>
    <property type="match status" value="1"/>
</dbReference>
<keyword evidence="9" id="KW-0238">DNA-binding</keyword>
<dbReference type="Gene3D" id="1.25.40.80">
    <property type="match status" value="1"/>
</dbReference>
<evidence type="ECO:0000256" key="9">
    <source>
        <dbReference type="ARBA" id="ARBA00023125"/>
    </source>
</evidence>
<evidence type="ECO:0000256" key="12">
    <source>
        <dbReference type="ARBA" id="ARBA00031671"/>
    </source>
</evidence>
<evidence type="ECO:0000256" key="2">
    <source>
        <dbReference type="ARBA" id="ARBA00001974"/>
    </source>
</evidence>
<evidence type="ECO:0000256" key="6">
    <source>
        <dbReference type="ARBA" id="ARBA00022630"/>
    </source>
</evidence>
<dbReference type="Gene3D" id="1.10.579.10">
    <property type="entry name" value="DNA Cyclobutane Dipyrimidine Photolyase, subunit A, domain 3"/>
    <property type="match status" value="1"/>
</dbReference>
<dbReference type="Pfam" id="PF00875">
    <property type="entry name" value="DNA_photolyase"/>
    <property type="match status" value="1"/>
</dbReference>
<dbReference type="PANTHER" id="PTHR10211">
    <property type="entry name" value="DEOXYRIBODIPYRIMIDINE PHOTOLYASE"/>
    <property type="match status" value="1"/>
</dbReference>
<dbReference type="PANTHER" id="PTHR10211:SF0">
    <property type="entry name" value="DEOXYRIBODIPYRIMIDINE PHOTO-LYASE"/>
    <property type="match status" value="1"/>
</dbReference>
<dbReference type="InterPro" id="IPR014729">
    <property type="entry name" value="Rossmann-like_a/b/a_fold"/>
</dbReference>
<dbReference type="InterPro" id="IPR006050">
    <property type="entry name" value="DNA_photolyase_N"/>
</dbReference>
<evidence type="ECO:0000313" key="15">
    <source>
        <dbReference type="EMBL" id="SFK14064.1"/>
    </source>
</evidence>
<dbReference type="PROSITE" id="PS01084">
    <property type="entry name" value="DNA_PHOTOLYASES_2_2"/>
    <property type="match status" value="1"/>
</dbReference>
<evidence type="ECO:0000256" key="4">
    <source>
        <dbReference type="ARBA" id="ARBA00013149"/>
    </source>
</evidence>
<evidence type="ECO:0000256" key="8">
    <source>
        <dbReference type="ARBA" id="ARBA00022827"/>
    </source>
</evidence>
<dbReference type="InterPro" id="IPR052219">
    <property type="entry name" value="Photolyase_Class-2"/>
</dbReference>
<dbReference type="EMBL" id="FORX01000015">
    <property type="protein sequence ID" value="SFK14064.1"/>
    <property type="molecule type" value="Genomic_DNA"/>
</dbReference>
<dbReference type="Proteomes" id="UP000198635">
    <property type="component" value="Unassembled WGS sequence"/>
</dbReference>
<keyword evidence="7" id="KW-0227">DNA damage</keyword>
<evidence type="ECO:0000256" key="10">
    <source>
        <dbReference type="ARBA" id="ARBA00023204"/>
    </source>
</evidence>
<keyword evidence="10" id="KW-0234">DNA repair</keyword>
<dbReference type="FunFam" id="1.10.579.10:FF:000002">
    <property type="entry name" value="Deoxyribodipyrimidine photolyase"/>
    <property type="match status" value="1"/>
</dbReference>
<reference evidence="16" key="1">
    <citation type="submission" date="2016-10" db="EMBL/GenBank/DDBJ databases">
        <authorList>
            <person name="Varghese N."/>
            <person name="Submissions S."/>
        </authorList>
    </citation>
    <scope>NUCLEOTIDE SEQUENCE [LARGE SCALE GENOMIC DNA]</scope>
    <source>
        <strain evidence="16">DSM 5918</strain>
    </source>
</reference>
<organism evidence="15 16">
    <name type="scientific">Desulfomicrobium apsheronum</name>
    <dbReference type="NCBI Taxonomy" id="52560"/>
    <lineage>
        <taxon>Bacteria</taxon>
        <taxon>Pseudomonadati</taxon>
        <taxon>Thermodesulfobacteriota</taxon>
        <taxon>Desulfovibrionia</taxon>
        <taxon>Desulfovibrionales</taxon>
        <taxon>Desulfomicrobiaceae</taxon>
        <taxon>Desulfomicrobium</taxon>
    </lineage>
</organism>
<comment type="cofactor">
    <cofactor evidence="2">
        <name>FAD</name>
        <dbReference type="ChEBI" id="CHEBI:57692"/>
    </cofactor>
</comment>
<feature type="domain" description="Photolyase/cryptochrome alpha/beta" evidence="14">
    <location>
        <begin position="61"/>
        <end position="191"/>
    </location>
</feature>
<dbReference type="InterPro" id="IPR008148">
    <property type="entry name" value="DNA_photolyase_2"/>
</dbReference>
<dbReference type="SUPFAM" id="SSF48173">
    <property type="entry name" value="Cryptochrome/photolyase FAD-binding domain"/>
    <property type="match status" value="1"/>
</dbReference>
<evidence type="ECO:0000256" key="11">
    <source>
        <dbReference type="ARBA" id="ARBA00023239"/>
    </source>
</evidence>
<sequence>MSCTAYQGRRKMKRTHLVRQESPLVLNACKTNNLKGPDPKGRLSMNPRRVHILKDAPIARGPVLYWMHRDFRARDNWGLTYARLQALRAGQPVAVVFCLAPEFVDATVVHFNFLLDGLAQTVQDLRQQNIGFFALTGSPGLEVARFARGHGAGLVVTDFDPLRVKRRWHEDLLSAVDQPVHEVDSRNIVPARVVSDRREFMARTIRPKIKRLLLEFLDEFPALPAHPHDWPTTQPEPDFSVLRSKIQNDAARQNLLVEPGEQAGQAVLHDFLKNRLPFYAKRNDPNQDVCSNLSAHLHFGMLSAQRAALETQARGLAGEHVDSFLDELIVRRELSDNFCLHTPNYDTEDGFPAWARESLHKHRNDPRPVIHSPEELEKAGTHDPLWNAAQTQMLHSGKMHGYLRMYWAKKILEWSPSPAEALRTAILLNDRYSLDGRNSNGYTGIAWSIGGVHDRGWTERPIFGKIRFMNYAGARRKFDVDQYVRKWTAPEDDASI</sequence>
<dbReference type="EC" id="4.1.99.3" evidence="4"/>
<proteinExistence type="inferred from homology"/>
<keyword evidence="6" id="KW-0285">Flavoprotein</keyword>
<evidence type="ECO:0000259" key="14">
    <source>
        <dbReference type="PROSITE" id="PS51645"/>
    </source>
</evidence>